<protein>
    <submittedName>
        <fullName evidence="1">Uncharacterized protein</fullName>
    </submittedName>
</protein>
<reference evidence="2" key="1">
    <citation type="journal article" date="2019" name="PLoS Negl. Trop. Dis.">
        <title>Revisiting the worldwide diversity of Leptospira species in the environment.</title>
        <authorList>
            <person name="Vincent A.T."/>
            <person name="Schiettekatte O."/>
            <person name="Bourhy P."/>
            <person name="Veyrier F.J."/>
            <person name="Picardeau M."/>
        </authorList>
    </citation>
    <scope>NUCLEOTIDE SEQUENCE [LARGE SCALE GENOMIC DNA]</scope>
    <source>
        <strain evidence="2">201702407</strain>
    </source>
</reference>
<proteinExistence type="predicted"/>
<name>A0ABY2MY26_9LEPT</name>
<dbReference type="Proteomes" id="UP000297422">
    <property type="component" value="Unassembled WGS sequence"/>
</dbReference>
<accession>A0ABY2MY26</accession>
<sequence length="84" mass="9339">MIEGQIEIHVTDKGTKKAVIFDVMQRKFSLEEAIDKKGNGPSIWFGNEYGDRGRFDPGRALKIGEILIEFGKTGKIPEGTEVIS</sequence>
<dbReference type="RefSeq" id="WP_135686016.1">
    <property type="nucleotide sequence ID" value="NZ_RQEQ01000072.1"/>
</dbReference>
<evidence type="ECO:0000313" key="1">
    <source>
        <dbReference type="EMBL" id="TGM11091.1"/>
    </source>
</evidence>
<keyword evidence="2" id="KW-1185">Reference proteome</keyword>
<evidence type="ECO:0000313" key="2">
    <source>
        <dbReference type="Proteomes" id="UP000297422"/>
    </source>
</evidence>
<comment type="caution">
    <text evidence="1">The sequence shown here is derived from an EMBL/GenBank/DDBJ whole genome shotgun (WGS) entry which is preliminary data.</text>
</comment>
<organism evidence="1 2">
    <name type="scientific">Leptospira stimsonii</name>
    <dbReference type="NCBI Taxonomy" id="2202203"/>
    <lineage>
        <taxon>Bacteria</taxon>
        <taxon>Pseudomonadati</taxon>
        <taxon>Spirochaetota</taxon>
        <taxon>Spirochaetia</taxon>
        <taxon>Leptospirales</taxon>
        <taxon>Leptospiraceae</taxon>
        <taxon>Leptospira</taxon>
    </lineage>
</organism>
<dbReference type="EMBL" id="RQGT01000098">
    <property type="protein sequence ID" value="TGM11091.1"/>
    <property type="molecule type" value="Genomic_DNA"/>
</dbReference>
<gene>
    <name evidence="1" type="ORF">EHQ90_16870</name>
</gene>